<proteinExistence type="predicted"/>
<protein>
    <recommendedName>
        <fullName evidence="4">GGDEF domain-containing protein</fullName>
    </recommendedName>
</protein>
<gene>
    <name evidence="2" type="ORF">EV186_10666</name>
</gene>
<evidence type="ECO:0000313" key="3">
    <source>
        <dbReference type="Proteomes" id="UP000295444"/>
    </source>
</evidence>
<evidence type="ECO:0000313" key="2">
    <source>
        <dbReference type="EMBL" id="TDP93672.1"/>
    </source>
</evidence>
<sequence length="277" mass="29926">MAVREAGHLSPPGDADGSDGDSRVLRARWRTVSFATGWRFPSDWGLPEVDTVCSSILRRDKNLTDALLGLGKARAESGAGLDETIKDLAALHAVMNGPPDGLLIADPDELPTRFLRTVALGWAEVTAGDNARRESTEPLTGLATAEYLRTRLGEVYRRGRRTGRCPSDDHVLLAVVLDLSSVNGFTRLMAMVVIADALRTVFDGGESVALLGQSVAAVLAERDDGLADRATRARFLLAERLGMDADLTRMTRPRVRTYRLPPTHSSAVDLVNQLAKA</sequence>
<accession>A0A4R6S280</accession>
<keyword evidence="3" id="KW-1185">Reference proteome</keyword>
<reference evidence="2 3" key="1">
    <citation type="submission" date="2019-03" db="EMBL/GenBank/DDBJ databases">
        <title>Genomic Encyclopedia of Type Strains, Phase IV (KMG-IV): sequencing the most valuable type-strain genomes for metagenomic binning, comparative biology and taxonomic classification.</title>
        <authorList>
            <person name="Goeker M."/>
        </authorList>
    </citation>
    <scope>NUCLEOTIDE SEQUENCE [LARGE SCALE GENOMIC DNA]</scope>
    <source>
        <strain evidence="2 3">DSM 45361</strain>
    </source>
</reference>
<evidence type="ECO:0008006" key="4">
    <source>
        <dbReference type="Google" id="ProtNLM"/>
    </source>
</evidence>
<dbReference type="AlphaFoldDB" id="A0A4R6S280"/>
<dbReference type="EMBL" id="SNXZ01000006">
    <property type="protein sequence ID" value="TDP93672.1"/>
    <property type="molecule type" value="Genomic_DNA"/>
</dbReference>
<feature type="region of interest" description="Disordered" evidence="1">
    <location>
        <begin position="1"/>
        <end position="21"/>
    </location>
</feature>
<dbReference type="Proteomes" id="UP000295444">
    <property type="component" value="Unassembled WGS sequence"/>
</dbReference>
<dbReference type="RefSeq" id="WP_208115851.1">
    <property type="nucleotide sequence ID" value="NZ_SNXZ01000006.1"/>
</dbReference>
<evidence type="ECO:0000256" key="1">
    <source>
        <dbReference type="SAM" id="MobiDB-lite"/>
    </source>
</evidence>
<organism evidence="2 3">
    <name type="scientific">Labedaea rhizosphaerae</name>
    <dbReference type="NCBI Taxonomy" id="598644"/>
    <lineage>
        <taxon>Bacteria</taxon>
        <taxon>Bacillati</taxon>
        <taxon>Actinomycetota</taxon>
        <taxon>Actinomycetes</taxon>
        <taxon>Pseudonocardiales</taxon>
        <taxon>Pseudonocardiaceae</taxon>
        <taxon>Labedaea</taxon>
    </lineage>
</organism>
<comment type="caution">
    <text evidence="2">The sequence shown here is derived from an EMBL/GenBank/DDBJ whole genome shotgun (WGS) entry which is preliminary data.</text>
</comment>
<name>A0A4R6S280_LABRH</name>